<dbReference type="InterPro" id="IPR016187">
    <property type="entry name" value="CTDL_fold"/>
</dbReference>
<accession>A0A3P8ZTC0</accession>
<evidence type="ECO:0000313" key="4">
    <source>
        <dbReference type="Proteomes" id="UP000265140"/>
    </source>
</evidence>
<evidence type="ECO:0000259" key="2">
    <source>
        <dbReference type="PROSITE" id="PS50041"/>
    </source>
</evidence>
<dbReference type="SUPFAM" id="SSF56436">
    <property type="entry name" value="C-type lectin-like"/>
    <property type="match status" value="1"/>
</dbReference>
<reference evidence="3" key="4">
    <citation type="submission" date="2025-09" db="UniProtKB">
        <authorList>
            <consortium name="Ensembl"/>
        </authorList>
    </citation>
    <scope>IDENTIFICATION</scope>
</reference>
<dbReference type="InParanoid" id="A0A3P8ZTC0"/>
<reference evidence="3" key="3">
    <citation type="submission" date="2025-08" db="UniProtKB">
        <authorList>
            <consortium name="Ensembl"/>
        </authorList>
    </citation>
    <scope>IDENTIFICATION</scope>
</reference>
<dbReference type="Pfam" id="PF00059">
    <property type="entry name" value="Lectin_C"/>
    <property type="match status" value="1"/>
</dbReference>
<dbReference type="OMA" id="SHQWICE"/>
<feature type="signal peptide" evidence="1">
    <location>
        <begin position="1"/>
        <end position="19"/>
    </location>
</feature>
<dbReference type="Gene3D" id="3.10.100.10">
    <property type="entry name" value="Mannose-Binding Protein A, subunit A"/>
    <property type="match status" value="1"/>
</dbReference>
<reference evidence="3" key="2">
    <citation type="submission" date="2020-02" db="EMBL/GenBank/DDBJ databases">
        <title>Esox lucius (northern pike) genome, fEsoLuc1, primary haplotype.</title>
        <authorList>
            <person name="Myers G."/>
            <person name="Karagic N."/>
            <person name="Meyer A."/>
            <person name="Pippel M."/>
            <person name="Reichard M."/>
            <person name="Winkler S."/>
            <person name="Tracey A."/>
            <person name="Sims Y."/>
            <person name="Howe K."/>
            <person name="Rhie A."/>
            <person name="Formenti G."/>
            <person name="Durbin R."/>
            <person name="Fedrigo O."/>
            <person name="Jarvis E.D."/>
        </authorList>
    </citation>
    <scope>NUCLEOTIDE SEQUENCE [LARGE SCALE GENOMIC DNA]</scope>
</reference>
<evidence type="ECO:0000256" key="1">
    <source>
        <dbReference type="SAM" id="SignalP"/>
    </source>
</evidence>
<dbReference type="AlphaFoldDB" id="A0A3P8ZTC0"/>
<dbReference type="InterPro" id="IPR016186">
    <property type="entry name" value="C-type_lectin-like/link_sf"/>
</dbReference>
<dbReference type="InterPro" id="IPR001304">
    <property type="entry name" value="C-type_lectin-like"/>
</dbReference>
<keyword evidence="1" id="KW-0732">Signal</keyword>
<keyword evidence="4" id="KW-1185">Reference proteome</keyword>
<organism evidence="3 4">
    <name type="scientific">Esox lucius</name>
    <name type="common">Northern pike</name>
    <dbReference type="NCBI Taxonomy" id="8010"/>
    <lineage>
        <taxon>Eukaryota</taxon>
        <taxon>Metazoa</taxon>
        <taxon>Chordata</taxon>
        <taxon>Craniata</taxon>
        <taxon>Vertebrata</taxon>
        <taxon>Euteleostomi</taxon>
        <taxon>Actinopterygii</taxon>
        <taxon>Neopterygii</taxon>
        <taxon>Teleostei</taxon>
        <taxon>Protacanthopterygii</taxon>
        <taxon>Esociformes</taxon>
        <taxon>Esocidae</taxon>
        <taxon>Esox</taxon>
    </lineage>
</organism>
<proteinExistence type="predicted"/>
<reference evidence="4" key="1">
    <citation type="journal article" date="2014" name="PLoS ONE">
        <title>The genome and linkage map of the northern pike (Esox lucius): conserved synteny revealed between the salmonid sister group and the Neoteleostei.</title>
        <authorList>
            <person name="Rondeau E.B."/>
            <person name="Minkley D.R."/>
            <person name="Leong J.S."/>
            <person name="Messmer A.M."/>
            <person name="Jantzen J.R."/>
            <person name="von Schalburg K.R."/>
            <person name="Lemon C."/>
            <person name="Bird N.H."/>
            <person name="Koop B.F."/>
        </authorList>
    </citation>
    <scope>NUCLEOTIDE SEQUENCE</scope>
</reference>
<dbReference type="PANTHER" id="PTHR22803">
    <property type="entry name" value="MANNOSE, PHOSPHOLIPASE, LECTIN RECEPTOR RELATED"/>
    <property type="match status" value="1"/>
</dbReference>
<feature type="chain" id="PRO_5044252280" description="C-type lectin domain-containing protein" evidence="1">
    <location>
        <begin position="20"/>
        <end position="150"/>
    </location>
</feature>
<sequence length="150" mass="16802">MANSFPDSCLLLLFHFRWASNELRCVTVLAACVRLRMWDPEQEFLFARSCYFISTQKGTWKNSRRDCQGRGADLAVITSPEEQAFMKSLNYGAWLGLTSADAEGAWMWVDGTTLTTGYWNQGEPSNAGGTEDSLLTSGSCHKVIFQNTRP</sequence>
<feature type="domain" description="C-type lectin" evidence="2">
    <location>
        <begin position="46"/>
        <end position="132"/>
    </location>
</feature>
<dbReference type="SMART" id="SM00034">
    <property type="entry name" value="CLECT"/>
    <property type="match status" value="1"/>
</dbReference>
<dbReference type="PROSITE" id="PS50041">
    <property type="entry name" value="C_TYPE_LECTIN_2"/>
    <property type="match status" value="1"/>
</dbReference>
<dbReference type="InterPro" id="IPR050111">
    <property type="entry name" value="C-type_lectin/snaclec_domain"/>
</dbReference>
<dbReference type="Bgee" id="ENSELUG00000009173">
    <property type="expression patterns" value="Expressed in embryo"/>
</dbReference>
<protein>
    <recommendedName>
        <fullName evidence="2">C-type lectin domain-containing protein</fullName>
    </recommendedName>
</protein>
<name>A0A3P8ZTC0_ESOLU</name>
<dbReference type="Proteomes" id="UP000265140">
    <property type="component" value="Chromosome 25"/>
</dbReference>
<evidence type="ECO:0000313" key="3">
    <source>
        <dbReference type="Ensembl" id="ENSELUP00000031548.3"/>
    </source>
</evidence>
<dbReference type="Ensembl" id="ENSELUT00000005487.3">
    <property type="protein sequence ID" value="ENSELUP00000031548.3"/>
    <property type="gene ID" value="ENSELUG00000009173.3"/>
</dbReference>
<dbReference type="GeneTree" id="ENSGT01020000230338"/>